<feature type="compositionally biased region" description="Basic and acidic residues" evidence="1">
    <location>
        <begin position="109"/>
        <end position="135"/>
    </location>
</feature>
<reference evidence="3" key="2">
    <citation type="submission" date="2021-04" db="EMBL/GenBank/DDBJ databases">
        <authorList>
            <person name="Gilroy R."/>
        </authorList>
    </citation>
    <scope>NUCLEOTIDE SEQUENCE</scope>
    <source>
        <strain evidence="3">CHK33-5263</strain>
    </source>
</reference>
<keyword evidence="2" id="KW-1133">Transmembrane helix</keyword>
<dbReference type="Proteomes" id="UP000824044">
    <property type="component" value="Unassembled WGS sequence"/>
</dbReference>
<proteinExistence type="predicted"/>
<feature type="transmembrane region" description="Helical" evidence="2">
    <location>
        <begin position="12"/>
        <end position="33"/>
    </location>
</feature>
<evidence type="ECO:0000313" key="4">
    <source>
        <dbReference type="Proteomes" id="UP000824044"/>
    </source>
</evidence>
<keyword evidence="2" id="KW-0472">Membrane</keyword>
<comment type="caution">
    <text evidence="3">The sequence shown here is derived from an EMBL/GenBank/DDBJ whole genome shotgun (WGS) entry which is preliminary data.</text>
</comment>
<evidence type="ECO:0000256" key="1">
    <source>
        <dbReference type="SAM" id="MobiDB-lite"/>
    </source>
</evidence>
<dbReference type="EMBL" id="DXBS01000078">
    <property type="protein sequence ID" value="HIZ24633.1"/>
    <property type="molecule type" value="Genomic_DNA"/>
</dbReference>
<feature type="transmembrane region" description="Helical" evidence="2">
    <location>
        <begin position="45"/>
        <end position="69"/>
    </location>
</feature>
<feature type="region of interest" description="Disordered" evidence="1">
    <location>
        <begin position="107"/>
        <end position="146"/>
    </location>
</feature>
<gene>
    <name evidence="3" type="ORF">H9812_04060</name>
</gene>
<sequence>MKELWTRNWKKALIWLCGYVHLIAFVIAGGYVITKTADKQLHKTAKLVFIVTLVFTVIEALIAILSGIASLGANMGTAINWINFFVLLAKIGVFAAGIIMSLFESAPSEEGKARRAEPVKAVKAEAESAEEKQAQTEEAPAEETQE</sequence>
<accession>A0A9D2DX53</accession>
<evidence type="ECO:0000313" key="3">
    <source>
        <dbReference type="EMBL" id="HIZ24633.1"/>
    </source>
</evidence>
<keyword evidence="2" id="KW-0812">Transmembrane</keyword>
<evidence type="ECO:0000256" key="2">
    <source>
        <dbReference type="SAM" id="Phobius"/>
    </source>
</evidence>
<name>A0A9D2DX53_9FIRM</name>
<dbReference type="AlphaFoldDB" id="A0A9D2DX53"/>
<organism evidence="3 4">
    <name type="scientific">Candidatus Gallimonas intestinigallinarum</name>
    <dbReference type="NCBI Taxonomy" id="2838604"/>
    <lineage>
        <taxon>Bacteria</taxon>
        <taxon>Bacillati</taxon>
        <taxon>Bacillota</taxon>
        <taxon>Clostridia</taxon>
        <taxon>Candidatus Gallimonas</taxon>
    </lineage>
</organism>
<reference evidence="3" key="1">
    <citation type="journal article" date="2021" name="PeerJ">
        <title>Extensive microbial diversity within the chicken gut microbiome revealed by metagenomics and culture.</title>
        <authorList>
            <person name="Gilroy R."/>
            <person name="Ravi A."/>
            <person name="Getino M."/>
            <person name="Pursley I."/>
            <person name="Horton D.L."/>
            <person name="Alikhan N.F."/>
            <person name="Baker D."/>
            <person name="Gharbi K."/>
            <person name="Hall N."/>
            <person name="Watson M."/>
            <person name="Adriaenssens E.M."/>
            <person name="Foster-Nyarko E."/>
            <person name="Jarju S."/>
            <person name="Secka A."/>
            <person name="Antonio M."/>
            <person name="Oren A."/>
            <person name="Chaudhuri R.R."/>
            <person name="La Ragione R."/>
            <person name="Hildebrand F."/>
            <person name="Pallen M.J."/>
        </authorList>
    </citation>
    <scope>NUCLEOTIDE SEQUENCE</scope>
    <source>
        <strain evidence="3">CHK33-5263</strain>
    </source>
</reference>
<feature type="transmembrane region" description="Helical" evidence="2">
    <location>
        <begin position="81"/>
        <end position="103"/>
    </location>
</feature>
<protein>
    <submittedName>
        <fullName evidence="3">Uncharacterized protein</fullName>
    </submittedName>
</protein>